<dbReference type="AlphaFoldDB" id="A0AAV1JZA0"/>
<gene>
    <name evidence="1" type="ORF">LNINA_LOCUS13734</name>
</gene>
<comment type="caution">
    <text evidence="1">The sequence shown here is derived from an EMBL/GenBank/DDBJ whole genome shotgun (WGS) entry which is preliminary data.</text>
</comment>
<evidence type="ECO:0000313" key="2">
    <source>
        <dbReference type="Proteomes" id="UP001497472"/>
    </source>
</evidence>
<organism evidence="1 2">
    <name type="scientific">Leptosia nina</name>
    <dbReference type="NCBI Taxonomy" id="320188"/>
    <lineage>
        <taxon>Eukaryota</taxon>
        <taxon>Metazoa</taxon>
        <taxon>Ecdysozoa</taxon>
        <taxon>Arthropoda</taxon>
        <taxon>Hexapoda</taxon>
        <taxon>Insecta</taxon>
        <taxon>Pterygota</taxon>
        <taxon>Neoptera</taxon>
        <taxon>Endopterygota</taxon>
        <taxon>Lepidoptera</taxon>
        <taxon>Glossata</taxon>
        <taxon>Ditrysia</taxon>
        <taxon>Papilionoidea</taxon>
        <taxon>Pieridae</taxon>
        <taxon>Pierinae</taxon>
        <taxon>Leptosia</taxon>
    </lineage>
</organism>
<accession>A0AAV1JZA0</accession>
<protein>
    <submittedName>
        <fullName evidence="1">Uncharacterized protein</fullName>
    </submittedName>
</protein>
<name>A0AAV1JZA0_9NEOP</name>
<keyword evidence="2" id="KW-1185">Reference proteome</keyword>
<dbReference type="EMBL" id="CAVLEF010000279">
    <property type="protein sequence ID" value="CAK1554877.1"/>
    <property type="molecule type" value="Genomic_DNA"/>
</dbReference>
<evidence type="ECO:0000313" key="1">
    <source>
        <dbReference type="EMBL" id="CAK1554877.1"/>
    </source>
</evidence>
<dbReference type="Proteomes" id="UP001497472">
    <property type="component" value="Unassembled WGS sequence"/>
</dbReference>
<sequence>MDGLCKGSECELVTCCQRYNRRALSVPEDPELRQLHLVTHPDTCQPVLPMIPYVSHSVTDSGDMPNTQNAITYAA</sequence>
<proteinExistence type="predicted"/>
<reference evidence="1 2" key="1">
    <citation type="submission" date="2023-11" db="EMBL/GenBank/DDBJ databases">
        <authorList>
            <person name="Okamura Y."/>
        </authorList>
    </citation>
    <scope>NUCLEOTIDE SEQUENCE [LARGE SCALE GENOMIC DNA]</scope>
</reference>